<evidence type="ECO:0000313" key="2">
    <source>
        <dbReference type="Proteomes" id="UP001059596"/>
    </source>
</evidence>
<protein>
    <submittedName>
        <fullName evidence="1">Uncharacterized protein</fullName>
    </submittedName>
</protein>
<keyword evidence="2" id="KW-1185">Reference proteome</keyword>
<sequence>MVRILAGRGRLVPPRRHPFVDGIQALGLRERGNFVVGREALHGVLERLLAAGEGAEGQGARGRQALQLQHRLGLLAQHGEDARHLADGTDLVADHLLAQRRLVVRERLLALLGHELVVGADVQHVHQHLGDLLAHEGQRPGEHVHEVGQPVRVRRAVELPDVHHVVLVLQHRRLVVVHVEIVGRREDGDQRGEAGGLALAVHAVAGVLRLVRPDDRQQVVVLQEVAAGGVAVEVRAAAHGVVRVEVRVLLVAEVLQWVRPQQVAHGAEGGRLLEAVEPPNVLQLVYLGRKAAVHAQELLVHERRQRQAVERVHAGVVHALRVLDLALLLEGEVLGQVPALVVAAQQEQRLRIGDLQRPQIQDALDAEVAPIDVVAQEQILGGRRRATDLEQLHQVVELAVYVAAHRHRRLDVNHRLFRAQ</sequence>
<name>A0A9P9YDT0_9MUSC</name>
<dbReference type="AlphaFoldDB" id="A0A9P9YDT0"/>
<reference evidence="1" key="1">
    <citation type="journal article" date="2023" name="Genome Biol. Evol.">
        <title>Long-read-based Genome Assembly of Drosophila gunungcola Reveals Fewer Chemosensory Genes in Flower-breeding Species.</title>
        <authorList>
            <person name="Negi A."/>
            <person name="Liao B.Y."/>
            <person name="Yeh S.D."/>
        </authorList>
    </citation>
    <scope>NUCLEOTIDE SEQUENCE</scope>
    <source>
        <strain evidence="1">Sukarami</strain>
    </source>
</reference>
<comment type="caution">
    <text evidence="1">The sequence shown here is derived from an EMBL/GenBank/DDBJ whole genome shotgun (WGS) entry which is preliminary data.</text>
</comment>
<dbReference type="Proteomes" id="UP001059596">
    <property type="component" value="Unassembled WGS sequence"/>
</dbReference>
<organism evidence="1 2">
    <name type="scientific">Drosophila gunungcola</name>
    <name type="common">fruit fly</name>
    <dbReference type="NCBI Taxonomy" id="103775"/>
    <lineage>
        <taxon>Eukaryota</taxon>
        <taxon>Metazoa</taxon>
        <taxon>Ecdysozoa</taxon>
        <taxon>Arthropoda</taxon>
        <taxon>Hexapoda</taxon>
        <taxon>Insecta</taxon>
        <taxon>Pterygota</taxon>
        <taxon>Neoptera</taxon>
        <taxon>Endopterygota</taxon>
        <taxon>Diptera</taxon>
        <taxon>Brachycera</taxon>
        <taxon>Muscomorpha</taxon>
        <taxon>Ephydroidea</taxon>
        <taxon>Drosophilidae</taxon>
        <taxon>Drosophila</taxon>
        <taxon>Sophophora</taxon>
    </lineage>
</organism>
<gene>
    <name evidence="1" type="ORF">M5D96_012181</name>
</gene>
<accession>A0A9P9YDT0</accession>
<evidence type="ECO:0000313" key="1">
    <source>
        <dbReference type="EMBL" id="KAI8035088.1"/>
    </source>
</evidence>
<dbReference type="EMBL" id="JAMKOV010000050">
    <property type="protein sequence ID" value="KAI8035088.1"/>
    <property type="molecule type" value="Genomic_DNA"/>
</dbReference>
<proteinExistence type="predicted"/>